<feature type="transmembrane region" description="Helical" evidence="7">
    <location>
        <begin position="414"/>
        <end position="432"/>
    </location>
</feature>
<evidence type="ECO:0000256" key="7">
    <source>
        <dbReference type="SAM" id="Phobius"/>
    </source>
</evidence>
<comment type="similarity">
    <text evidence="2">Belongs to the NRAMP family.</text>
</comment>
<comment type="caution">
    <text evidence="8">The sequence shown here is derived from an EMBL/GenBank/DDBJ whole genome shotgun (WGS) entry which is preliminary data.</text>
</comment>
<feature type="transmembrane region" description="Helical" evidence="7">
    <location>
        <begin position="201"/>
        <end position="222"/>
    </location>
</feature>
<name>A0A3M7Q106_BRAPC</name>
<feature type="transmembrane region" description="Helical" evidence="7">
    <location>
        <begin position="99"/>
        <end position="121"/>
    </location>
</feature>
<gene>
    <name evidence="8" type="ORF">BpHYR1_002339</name>
</gene>
<accession>A0A3M7Q106</accession>
<feature type="transmembrane region" description="Helical" evidence="7">
    <location>
        <begin position="476"/>
        <end position="503"/>
    </location>
</feature>
<dbReference type="NCBIfam" id="TIGR01197">
    <property type="entry name" value="nramp"/>
    <property type="match status" value="1"/>
</dbReference>
<evidence type="ECO:0000256" key="3">
    <source>
        <dbReference type="ARBA" id="ARBA00022448"/>
    </source>
</evidence>
<protein>
    <submittedName>
        <fullName evidence="8">Natural resistance-associated macrophage 2-like</fullName>
    </submittedName>
</protein>
<dbReference type="GO" id="GO:0010008">
    <property type="term" value="C:endosome membrane"/>
    <property type="evidence" value="ECO:0007669"/>
    <property type="project" value="TreeGrafter"/>
</dbReference>
<dbReference type="Proteomes" id="UP000276133">
    <property type="component" value="Unassembled WGS sequence"/>
</dbReference>
<feature type="transmembrane region" description="Helical" evidence="7">
    <location>
        <begin position="444"/>
        <end position="464"/>
    </location>
</feature>
<evidence type="ECO:0000256" key="2">
    <source>
        <dbReference type="ARBA" id="ARBA00006670"/>
    </source>
</evidence>
<dbReference type="OrthoDB" id="409173at2759"/>
<dbReference type="InterPro" id="IPR001046">
    <property type="entry name" value="NRAMP_fam"/>
</dbReference>
<dbReference type="EMBL" id="REGN01007898">
    <property type="protein sequence ID" value="RNA04993.1"/>
    <property type="molecule type" value="Genomic_DNA"/>
</dbReference>
<dbReference type="GO" id="GO:0005381">
    <property type="term" value="F:iron ion transmembrane transporter activity"/>
    <property type="evidence" value="ECO:0007669"/>
    <property type="project" value="TreeGrafter"/>
</dbReference>
<dbReference type="GO" id="GO:0005886">
    <property type="term" value="C:plasma membrane"/>
    <property type="evidence" value="ECO:0007669"/>
    <property type="project" value="TreeGrafter"/>
</dbReference>
<keyword evidence="3" id="KW-0813">Transport</keyword>
<comment type="subcellular location">
    <subcellularLocation>
        <location evidence="1">Membrane</location>
        <topology evidence="1">Multi-pass membrane protein</topology>
    </subcellularLocation>
</comment>
<feature type="transmembrane region" description="Helical" evidence="7">
    <location>
        <begin position="251"/>
        <end position="270"/>
    </location>
</feature>
<dbReference type="STRING" id="10195.A0A3M7Q106"/>
<dbReference type="Pfam" id="PF01566">
    <property type="entry name" value="Nramp"/>
    <property type="match status" value="1"/>
</dbReference>
<evidence type="ECO:0000313" key="9">
    <source>
        <dbReference type="Proteomes" id="UP000276133"/>
    </source>
</evidence>
<dbReference type="PANTHER" id="PTHR11706:SF33">
    <property type="entry name" value="NATURAL RESISTANCE-ASSOCIATED MACROPHAGE PROTEIN 2"/>
    <property type="match status" value="1"/>
</dbReference>
<dbReference type="AlphaFoldDB" id="A0A3M7Q106"/>
<keyword evidence="6 7" id="KW-0472">Membrane</keyword>
<evidence type="ECO:0000256" key="1">
    <source>
        <dbReference type="ARBA" id="ARBA00004141"/>
    </source>
</evidence>
<dbReference type="PANTHER" id="PTHR11706">
    <property type="entry name" value="SOLUTE CARRIER PROTEIN FAMILY 11 MEMBER"/>
    <property type="match status" value="1"/>
</dbReference>
<feature type="transmembrane region" description="Helical" evidence="7">
    <location>
        <begin position="175"/>
        <end position="194"/>
    </location>
</feature>
<evidence type="ECO:0000256" key="6">
    <source>
        <dbReference type="ARBA" id="ARBA00023136"/>
    </source>
</evidence>
<keyword evidence="4 7" id="KW-0812">Transmembrane</keyword>
<dbReference type="GO" id="GO:0005384">
    <property type="term" value="F:manganese ion transmembrane transporter activity"/>
    <property type="evidence" value="ECO:0007669"/>
    <property type="project" value="TreeGrafter"/>
</dbReference>
<dbReference type="PRINTS" id="PR00447">
    <property type="entry name" value="NATRESASSCMP"/>
</dbReference>
<sequence length="597" mass="67952">MEEEEIYTEESPLLMTGNKNSINHDSVFVSDLNTNSTSALFSRNVTISTNSDRSDQSFLLIIKKLWKYTGPGLLISVAFLDPGNLDTDLQSGAIAGYKLLWVLMYSTLAGYLLQLLSVRLGTVTELHLAEICAREYGILTRYFLWIMIEISIIASDIQQVIGSALALNILSNQKIDFWIAVLITGADVFVFLLLESKGIRVLEAIFAILISIMGFSFFYMFIRANPDKVEIIKGIAYPWCENCSGLELKQLVGIIGSIVMPHNLFFHSALVLSRNFERTSEPAVKEANKYFAIESAMALFVSFVLNLFITSVSAKSFYKTESDNITLFNSDKFIYQEYGIAMKIIWAIGLLSAGQCSTITGTYAGQFIMEGLTKINLSKWKRIIVTRLISILPCIVICFFTIDSIVYLNFWCNIIKAIQIPFALLPILHFTSSRRIMGAFRNNFFLKLVCYLITFGVLFVNVYFITDMIMIKNNKIWSYVLGTSLVIYIFFVIFFFLGVNNIYRIKLFFRRIFCQHNAYEIDELLHRNPIYRRPERRRQISNRDEYIISHSVPVSANLLHPSSVLSQSSTSHSPRHLSSNQILKKFSSSSDNVPPFV</sequence>
<evidence type="ECO:0000256" key="5">
    <source>
        <dbReference type="ARBA" id="ARBA00022989"/>
    </source>
</evidence>
<feature type="transmembrane region" description="Helical" evidence="7">
    <location>
        <begin position="290"/>
        <end position="309"/>
    </location>
</feature>
<proteinExistence type="inferred from homology"/>
<feature type="transmembrane region" description="Helical" evidence="7">
    <location>
        <begin position="142"/>
        <end position="169"/>
    </location>
</feature>
<keyword evidence="9" id="KW-1185">Reference proteome</keyword>
<evidence type="ECO:0000313" key="8">
    <source>
        <dbReference type="EMBL" id="RNA04993.1"/>
    </source>
</evidence>
<dbReference type="GO" id="GO:0015086">
    <property type="term" value="F:cadmium ion transmembrane transporter activity"/>
    <property type="evidence" value="ECO:0007669"/>
    <property type="project" value="TreeGrafter"/>
</dbReference>
<dbReference type="NCBIfam" id="NF037982">
    <property type="entry name" value="Nramp_1"/>
    <property type="match status" value="1"/>
</dbReference>
<organism evidence="8 9">
    <name type="scientific">Brachionus plicatilis</name>
    <name type="common">Marine rotifer</name>
    <name type="synonym">Brachionus muelleri</name>
    <dbReference type="NCBI Taxonomy" id="10195"/>
    <lineage>
        <taxon>Eukaryota</taxon>
        <taxon>Metazoa</taxon>
        <taxon>Spiralia</taxon>
        <taxon>Gnathifera</taxon>
        <taxon>Rotifera</taxon>
        <taxon>Eurotatoria</taxon>
        <taxon>Monogononta</taxon>
        <taxon>Pseudotrocha</taxon>
        <taxon>Ploima</taxon>
        <taxon>Brachionidae</taxon>
        <taxon>Brachionus</taxon>
    </lineage>
</organism>
<keyword evidence="5 7" id="KW-1133">Transmembrane helix</keyword>
<evidence type="ECO:0000256" key="4">
    <source>
        <dbReference type="ARBA" id="ARBA00022692"/>
    </source>
</evidence>
<reference evidence="8 9" key="1">
    <citation type="journal article" date="2018" name="Sci. Rep.">
        <title>Genomic signatures of local adaptation to the degree of environmental predictability in rotifers.</title>
        <authorList>
            <person name="Franch-Gras L."/>
            <person name="Hahn C."/>
            <person name="Garcia-Roger E.M."/>
            <person name="Carmona M.J."/>
            <person name="Serra M."/>
            <person name="Gomez A."/>
        </authorList>
    </citation>
    <scope>NUCLEOTIDE SEQUENCE [LARGE SCALE GENOMIC DNA]</scope>
    <source>
        <strain evidence="8">HYR1</strain>
    </source>
</reference>
<feature type="transmembrane region" description="Helical" evidence="7">
    <location>
        <begin position="384"/>
        <end position="408"/>
    </location>
</feature>